<dbReference type="InterPro" id="IPR036688">
    <property type="entry name" value="MoeA_C_domain_IV_sf"/>
</dbReference>
<comment type="pathway">
    <text evidence="1">Cofactor biosynthesis; molybdopterin biosynthesis.</text>
</comment>
<dbReference type="Gene3D" id="3.90.105.10">
    <property type="entry name" value="Molybdopterin biosynthesis moea protein, domain 2"/>
    <property type="match status" value="1"/>
</dbReference>
<dbReference type="InterPro" id="IPR005110">
    <property type="entry name" value="MoeA_linker/N"/>
</dbReference>
<dbReference type="SUPFAM" id="SSF63867">
    <property type="entry name" value="MoeA C-terminal domain-like"/>
    <property type="match status" value="1"/>
</dbReference>
<dbReference type="Gene3D" id="2.170.190.11">
    <property type="entry name" value="Molybdopterin biosynthesis moea protein, domain 3"/>
    <property type="match status" value="1"/>
</dbReference>
<feature type="domain" description="MoaB/Mog" evidence="3">
    <location>
        <begin position="185"/>
        <end position="322"/>
    </location>
</feature>
<reference evidence="4" key="1">
    <citation type="submission" date="2022-01" db="EMBL/GenBank/DDBJ databases">
        <title>Draft genome of Methanogenium marinum DSM 15558.</title>
        <authorList>
            <person name="Chen S.-C."/>
            <person name="You Y.-T."/>
        </authorList>
    </citation>
    <scope>NUCLEOTIDE SEQUENCE</scope>
    <source>
        <strain evidence="4">DSM 15558</strain>
    </source>
</reference>
<dbReference type="InterPro" id="IPR036135">
    <property type="entry name" value="MoeA_linker/N_sf"/>
</dbReference>
<dbReference type="AlphaFoldDB" id="A0A9Q4PYG4"/>
<organism evidence="4 5">
    <name type="scientific">Methanogenium marinum</name>
    <dbReference type="NCBI Taxonomy" id="348610"/>
    <lineage>
        <taxon>Archaea</taxon>
        <taxon>Methanobacteriati</taxon>
        <taxon>Methanobacteriota</taxon>
        <taxon>Stenosarchaea group</taxon>
        <taxon>Methanomicrobia</taxon>
        <taxon>Methanomicrobiales</taxon>
        <taxon>Methanomicrobiaceae</taxon>
        <taxon>Methanogenium</taxon>
    </lineage>
</organism>
<dbReference type="Gene3D" id="3.40.980.10">
    <property type="entry name" value="MoaB/Mog-like domain"/>
    <property type="match status" value="1"/>
</dbReference>
<dbReference type="RefSeq" id="WP_274924560.1">
    <property type="nucleotide sequence ID" value="NZ_JAKELO010000002.1"/>
</dbReference>
<dbReference type="GO" id="GO:0005829">
    <property type="term" value="C:cytosol"/>
    <property type="evidence" value="ECO:0007669"/>
    <property type="project" value="TreeGrafter"/>
</dbReference>
<evidence type="ECO:0000313" key="5">
    <source>
        <dbReference type="Proteomes" id="UP001143747"/>
    </source>
</evidence>
<dbReference type="Proteomes" id="UP001143747">
    <property type="component" value="Unassembled WGS sequence"/>
</dbReference>
<comment type="caution">
    <text evidence="4">The sequence shown here is derived from an EMBL/GenBank/DDBJ whole genome shotgun (WGS) entry which is preliminary data.</text>
</comment>
<keyword evidence="5" id="KW-1185">Reference proteome</keyword>
<dbReference type="NCBIfam" id="TIGR00177">
    <property type="entry name" value="molyb_syn"/>
    <property type="match status" value="1"/>
</dbReference>
<dbReference type="GO" id="GO:0006777">
    <property type="term" value="P:Mo-molybdopterin cofactor biosynthetic process"/>
    <property type="evidence" value="ECO:0007669"/>
    <property type="project" value="UniProtKB-KW"/>
</dbReference>
<accession>A0A9Q4PYG4</accession>
<gene>
    <name evidence="4" type="ORF">L0665_04750</name>
</gene>
<evidence type="ECO:0000256" key="1">
    <source>
        <dbReference type="ARBA" id="ARBA00005046"/>
    </source>
</evidence>
<evidence type="ECO:0000256" key="2">
    <source>
        <dbReference type="ARBA" id="ARBA00023150"/>
    </source>
</evidence>
<protein>
    <submittedName>
        <fullName evidence="4">Molybdopterin molybdotransferase MoeA</fullName>
    </submittedName>
</protein>
<dbReference type="Pfam" id="PF03454">
    <property type="entry name" value="MoeA_C"/>
    <property type="match status" value="1"/>
</dbReference>
<dbReference type="SMART" id="SM00852">
    <property type="entry name" value="MoCF_biosynth"/>
    <property type="match status" value="1"/>
</dbReference>
<dbReference type="InterPro" id="IPR038987">
    <property type="entry name" value="MoeA-like"/>
</dbReference>
<sequence length="400" mass="42367">MSIFLELIPVSEAEEILRKIAPSMEEEAVPLQDAYDRVLSRSATAEEDIPGFTRTVVDGYAIRAADTIGAGEAMPAMLTITGRVGMGEGDAGHVAPGECRYVPTGAVIPDGADAAAMIEYAEESGNEVLVYRAVASGENLTLRGDDFQKNDLVFPAGRRLSSRDLGVMGALGITTVPVRRKPVIGIISTGNELISPDKTPGPGEIRDVNTYLCRGYAQTRGLIPRIYGIIPDERDPLEEAIRQAVAECDLVCISGGSSKGERDMCAAILADLGTVHAHGISLAPGKPTIIGTIDDVPVMGLPGHPASAYVVLVALCDVLIAAMTGSEVTRITVPARCASPIPSARGREDYIRVRLEGRDAYPLFGKSGLTNTLIESSGLLRIPDGREGYEKGAEVEVILW</sequence>
<dbReference type="InterPro" id="IPR005111">
    <property type="entry name" value="MoeA_C_domain_IV"/>
</dbReference>
<dbReference type="Pfam" id="PF03453">
    <property type="entry name" value="MoeA_N"/>
    <property type="match status" value="1"/>
</dbReference>
<dbReference type="NCBIfam" id="NF045515">
    <property type="entry name" value="Glp_gephyrin"/>
    <property type="match status" value="1"/>
</dbReference>
<dbReference type="GO" id="GO:0061599">
    <property type="term" value="F:molybdopterin molybdotransferase activity"/>
    <property type="evidence" value="ECO:0007669"/>
    <property type="project" value="TreeGrafter"/>
</dbReference>
<keyword evidence="2" id="KW-0501">Molybdenum cofactor biosynthesis</keyword>
<name>A0A9Q4PYG4_9EURY</name>
<proteinExistence type="predicted"/>
<dbReference type="InterPro" id="IPR036425">
    <property type="entry name" value="MoaB/Mog-like_dom_sf"/>
</dbReference>
<evidence type="ECO:0000259" key="3">
    <source>
        <dbReference type="SMART" id="SM00852"/>
    </source>
</evidence>
<dbReference type="PANTHER" id="PTHR10192">
    <property type="entry name" value="MOLYBDOPTERIN BIOSYNTHESIS PROTEIN"/>
    <property type="match status" value="1"/>
</dbReference>
<dbReference type="SUPFAM" id="SSF53218">
    <property type="entry name" value="Molybdenum cofactor biosynthesis proteins"/>
    <property type="match status" value="1"/>
</dbReference>
<dbReference type="PANTHER" id="PTHR10192:SF5">
    <property type="entry name" value="GEPHYRIN"/>
    <property type="match status" value="1"/>
</dbReference>
<dbReference type="Pfam" id="PF00994">
    <property type="entry name" value="MoCF_biosynth"/>
    <property type="match status" value="1"/>
</dbReference>
<dbReference type="EMBL" id="JAKELO010000002">
    <property type="protein sequence ID" value="MDE4907917.1"/>
    <property type="molecule type" value="Genomic_DNA"/>
</dbReference>
<evidence type="ECO:0000313" key="4">
    <source>
        <dbReference type="EMBL" id="MDE4907917.1"/>
    </source>
</evidence>
<dbReference type="SUPFAM" id="SSF63882">
    <property type="entry name" value="MoeA N-terminal region -like"/>
    <property type="match status" value="1"/>
</dbReference>
<dbReference type="InterPro" id="IPR001453">
    <property type="entry name" value="MoaB/Mog_dom"/>
</dbReference>
<dbReference type="Gene3D" id="2.40.340.10">
    <property type="entry name" value="MoeA, C-terminal, domain IV"/>
    <property type="match status" value="1"/>
</dbReference>
<dbReference type="CDD" id="cd00887">
    <property type="entry name" value="MoeA"/>
    <property type="match status" value="1"/>
</dbReference>